<keyword evidence="1" id="KW-0812">Transmembrane</keyword>
<reference evidence="3" key="1">
    <citation type="submission" date="2016-10" db="EMBL/GenBank/DDBJ databases">
        <authorList>
            <person name="Varghese N."/>
            <person name="Submissions S."/>
        </authorList>
    </citation>
    <scope>NUCLEOTIDE SEQUENCE [LARGE SCALE GENOMIC DNA]</scope>
    <source>
        <strain evidence="3">DSM 15363</strain>
    </source>
</reference>
<name>A0A1G8DB72_9FLAO</name>
<sequence>MTLSFAPKHLFIGRIFTDGGPVMYIILICFLLSLFFIARAFINKHDQQTSKKMIGLAVDSSLLSLVIGCLGSLLGVIGLFDMVEALGETRPDLFSAGLKVALLTVTFGLFAFIIGRLGILIFKWTLKSEEEA</sequence>
<gene>
    <name evidence="2" type="ORF">SAMN04489796_103158</name>
</gene>
<keyword evidence="1" id="KW-1133">Transmembrane helix</keyword>
<feature type="transmembrane region" description="Helical" evidence="1">
    <location>
        <begin position="100"/>
        <end position="122"/>
    </location>
</feature>
<feature type="transmembrane region" description="Helical" evidence="1">
    <location>
        <begin position="22"/>
        <end position="42"/>
    </location>
</feature>
<dbReference type="STRING" id="262004.SAMN04489796_103158"/>
<dbReference type="AlphaFoldDB" id="A0A1G8DB72"/>
<dbReference type="EMBL" id="FNCZ01000003">
    <property type="protein sequence ID" value="SDH54560.1"/>
    <property type="molecule type" value="Genomic_DNA"/>
</dbReference>
<protein>
    <submittedName>
        <fullName evidence="2">MotA/TolQ/ExbB proton channel family protein</fullName>
    </submittedName>
</protein>
<organism evidence="2 3">
    <name type="scientific">Winogradskyella thalassocola</name>
    <dbReference type="NCBI Taxonomy" id="262004"/>
    <lineage>
        <taxon>Bacteria</taxon>
        <taxon>Pseudomonadati</taxon>
        <taxon>Bacteroidota</taxon>
        <taxon>Flavobacteriia</taxon>
        <taxon>Flavobacteriales</taxon>
        <taxon>Flavobacteriaceae</taxon>
        <taxon>Winogradskyella</taxon>
    </lineage>
</organism>
<evidence type="ECO:0000256" key="1">
    <source>
        <dbReference type="SAM" id="Phobius"/>
    </source>
</evidence>
<accession>A0A1G8DB72</accession>
<keyword evidence="3" id="KW-1185">Reference proteome</keyword>
<proteinExistence type="predicted"/>
<feature type="transmembrane region" description="Helical" evidence="1">
    <location>
        <begin position="54"/>
        <end position="80"/>
    </location>
</feature>
<dbReference type="Proteomes" id="UP000199492">
    <property type="component" value="Unassembled WGS sequence"/>
</dbReference>
<evidence type="ECO:0000313" key="2">
    <source>
        <dbReference type="EMBL" id="SDH54560.1"/>
    </source>
</evidence>
<dbReference type="RefSeq" id="WP_092467461.1">
    <property type="nucleotide sequence ID" value="NZ_FNCZ01000003.1"/>
</dbReference>
<evidence type="ECO:0000313" key="3">
    <source>
        <dbReference type="Proteomes" id="UP000199492"/>
    </source>
</evidence>
<keyword evidence="1" id="KW-0472">Membrane</keyword>
<dbReference type="OrthoDB" id="1001678at2"/>